<name>A0A8K9UY42_ONCMY</name>
<dbReference type="SUPFAM" id="SSF53300">
    <property type="entry name" value="vWA-like"/>
    <property type="match status" value="3"/>
</dbReference>
<reference evidence="7" key="3">
    <citation type="submission" date="2025-09" db="UniProtKB">
        <authorList>
            <consortium name="Ensembl"/>
        </authorList>
    </citation>
    <scope>IDENTIFICATION</scope>
</reference>
<feature type="domain" description="VWFA" evidence="6">
    <location>
        <begin position="322"/>
        <end position="497"/>
    </location>
</feature>
<comment type="subcellular location">
    <subcellularLocation>
        <location evidence="1">Secreted</location>
    </subcellularLocation>
</comment>
<dbReference type="SMART" id="SM00327">
    <property type="entry name" value="VWA"/>
    <property type="match status" value="2"/>
</dbReference>
<dbReference type="PROSITE" id="PS50234">
    <property type="entry name" value="VWFA"/>
    <property type="match status" value="2"/>
</dbReference>
<dbReference type="Gene3D" id="3.40.50.410">
    <property type="entry name" value="von Willebrand factor, type A domain"/>
    <property type="match status" value="3"/>
</dbReference>
<dbReference type="InterPro" id="IPR002035">
    <property type="entry name" value="VWF_A"/>
</dbReference>
<dbReference type="Pfam" id="PF00092">
    <property type="entry name" value="VWA"/>
    <property type="match status" value="3"/>
</dbReference>
<evidence type="ECO:0000256" key="1">
    <source>
        <dbReference type="ARBA" id="ARBA00004613"/>
    </source>
</evidence>
<dbReference type="FunFam" id="3.40.50.410:FF:000004">
    <property type="entry name" value="collagen alpha-6(VI) chain"/>
    <property type="match status" value="1"/>
</dbReference>
<protein>
    <recommendedName>
        <fullName evidence="6">VWFA domain-containing protein</fullName>
    </recommendedName>
</protein>
<evidence type="ECO:0000259" key="6">
    <source>
        <dbReference type="PROSITE" id="PS50234"/>
    </source>
</evidence>
<dbReference type="PRINTS" id="PR00453">
    <property type="entry name" value="VWFADOMAIN"/>
</dbReference>
<keyword evidence="2" id="KW-0964">Secreted</keyword>
<dbReference type="InterPro" id="IPR036465">
    <property type="entry name" value="vWFA_dom_sf"/>
</dbReference>
<accession>A0A8K9UY42</accession>
<keyword evidence="4" id="KW-0677">Repeat</keyword>
<feature type="domain" description="VWFA" evidence="6">
    <location>
        <begin position="79"/>
        <end position="297"/>
    </location>
</feature>
<dbReference type="CDD" id="cd01472">
    <property type="entry name" value="vWA_collagen"/>
    <property type="match status" value="1"/>
</dbReference>
<dbReference type="PANTHER" id="PTHR24020">
    <property type="entry name" value="COLLAGEN ALPHA"/>
    <property type="match status" value="1"/>
</dbReference>
<proteinExistence type="predicted"/>
<evidence type="ECO:0000256" key="2">
    <source>
        <dbReference type="ARBA" id="ARBA00022525"/>
    </source>
</evidence>
<keyword evidence="8" id="KW-1185">Reference proteome</keyword>
<dbReference type="GeneTree" id="ENSGT00940000155619"/>
<evidence type="ECO:0000256" key="3">
    <source>
        <dbReference type="ARBA" id="ARBA00022729"/>
    </source>
</evidence>
<keyword evidence="3" id="KW-0732">Signal</keyword>
<reference evidence="7" key="1">
    <citation type="submission" date="2020-07" db="EMBL/GenBank/DDBJ databases">
        <title>A long reads based de novo assembly of the rainbow trout Arlee double haploid line genome.</title>
        <authorList>
            <person name="Gao G."/>
            <person name="Palti Y."/>
        </authorList>
    </citation>
    <scope>NUCLEOTIDE SEQUENCE [LARGE SCALE GENOMIC DNA]</scope>
</reference>
<evidence type="ECO:0000256" key="5">
    <source>
        <dbReference type="ARBA" id="ARBA00023180"/>
    </source>
</evidence>
<dbReference type="AlphaFoldDB" id="A0A8K9UY42"/>
<evidence type="ECO:0000256" key="4">
    <source>
        <dbReference type="ARBA" id="ARBA00022737"/>
    </source>
</evidence>
<reference evidence="7" key="2">
    <citation type="submission" date="2025-08" db="UniProtKB">
        <authorList>
            <consortium name="Ensembl"/>
        </authorList>
    </citation>
    <scope>IDENTIFICATION</scope>
</reference>
<organism evidence="7 8">
    <name type="scientific">Oncorhynchus mykiss</name>
    <name type="common">Rainbow trout</name>
    <name type="synonym">Salmo gairdneri</name>
    <dbReference type="NCBI Taxonomy" id="8022"/>
    <lineage>
        <taxon>Eukaryota</taxon>
        <taxon>Metazoa</taxon>
        <taxon>Chordata</taxon>
        <taxon>Craniata</taxon>
        <taxon>Vertebrata</taxon>
        <taxon>Euteleostomi</taxon>
        <taxon>Actinopterygii</taxon>
        <taxon>Neopterygii</taxon>
        <taxon>Teleostei</taxon>
        <taxon>Protacanthopterygii</taxon>
        <taxon>Salmoniformes</taxon>
        <taxon>Salmonidae</taxon>
        <taxon>Salmoninae</taxon>
        <taxon>Oncorhynchus</taxon>
    </lineage>
</organism>
<dbReference type="GO" id="GO:0005576">
    <property type="term" value="C:extracellular region"/>
    <property type="evidence" value="ECO:0007669"/>
    <property type="project" value="UniProtKB-SubCell"/>
</dbReference>
<dbReference type="Proteomes" id="UP000694395">
    <property type="component" value="Chromosome 3"/>
</dbReference>
<evidence type="ECO:0000313" key="8">
    <source>
        <dbReference type="Proteomes" id="UP000694395"/>
    </source>
</evidence>
<dbReference type="Ensembl" id="ENSOMYT00000123490.1">
    <property type="protein sequence ID" value="ENSOMYP00000118205.1"/>
    <property type="gene ID" value="ENSOMYG00000005067.2"/>
</dbReference>
<dbReference type="InterPro" id="IPR050525">
    <property type="entry name" value="ECM_Assembly_Org"/>
</dbReference>
<dbReference type="PANTHER" id="PTHR24020:SF86">
    <property type="entry name" value="COLLAGEN, TYPE VI, ALPHA 4"/>
    <property type="match status" value="1"/>
</dbReference>
<evidence type="ECO:0000313" key="7">
    <source>
        <dbReference type="Ensembl" id="ENSOMYP00000118205.1"/>
    </source>
</evidence>
<sequence>MHKKPCGLDTCTEFHWLTTILFPSQSARKRLWPTSSSWWTVHGASAQRTSNRFTSSCTRWSTALTWPPTRCCLNATLADIVFLVDGSSSISKDNFQEVRRFLHSFIEGLDIGADKVHIGLAQFSNEIQKQFHLGEHMDQRALLEHVDGLVQLEGGTATGKAITVLREEFFTKANGSRADQRVPQIAVVLTDGILPHRHGLTYTGEALEYAREKMFIKEMGSRKEQGVQQVAIVITGKSQDNVTSHAAALRRAGVTVYAVGIKDADENELRQIASDPPNKHVLHVDSYAKLKTLEKSLKRSVYDTSAFFSLLILGCLQTDEADMFFLIDHSGSIEQLDFADMKTFINKFINTFHIGPYHIRVGVVKFSDTPALEFDLTTYPDKPSVEKAVDGIIQLGGGTKTGLALNSMGPHFDRAKATRSHKVREYLIVITDGESEDNVKDQAAKLRAQGITIYAIGVKLANDTQLLEIAGSQERKFFERVYSERDFDALKALDSQLALAICDPERGECHLFHETLLKSNNEFTFLRF</sequence>
<keyword evidence="5" id="KW-0325">Glycoprotein</keyword>